<evidence type="ECO:0000313" key="8">
    <source>
        <dbReference type="Proteomes" id="UP000030624"/>
    </source>
</evidence>
<dbReference type="HAMAP" id="MF_00587">
    <property type="entry name" value="tRNA_methyltr_TrmY"/>
    <property type="match status" value="1"/>
</dbReference>
<feature type="binding site" evidence="6">
    <location>
        <position position="181"/>
    </location>
    <ligand>
        <name>S-adenosyl-L-methionine</name>
        <dbReference type="ChEBI" id="CHEBI:59789"/>
    </ligand>
</feature>
<evidence type="ECO:0000256" key="2">
    <source>
        <dbReference type="ARBA" id="ARBA00022603"/>
    </source>
</evidence>
<reference evidence="7 8" key="1">
    <citation type="journal article" date="2015" name="Appl. Environ. Microbiol.">
        <title>The Geoglobus acetivorans genome: Fe(III) reduction, acetate utilization, autotrophic growth, and degradation of aromatic compounds in a hyperthermophilic archaeon.</title>
        <authorList>
            <person name="Mardanov A.V."/>
            <person name="Slododkina G.B."/>
            <person name="Slobodkin A.I."/>
            <person name="Beletsky A.V."/>
            <person name="Gavrilov S.N."/>
            <person name="Kublanov I.V."/>
            <person name="Bonch-Osmolovskaya E.A."/>
            <person name="Skryabin K.G."/>
            <person name="Ravin N.V."/>
        </authorList>
    </citation>
    <scope>NUCLEOTIDE SEQUENCE [LARGE SCALE GENOMIC DNA]</scope>
    <source>
        <strain evidence="7 8">SBH6</strain>
    </source>
</reference>
<evidence type="ECO:0000256" key="3">
    <source>
        <dbReference type="ARBA" id="ARBA00022679"/>
    </source>
</evidence>
<dbReference type="GO" id="GO:0005737">
    <property type="term" value="C:cytoplasm"/>
    <property type="evidence" value="ECO:0007669"/>
    <property type="project" value="UniProtKB-SubCell"/>
</dbReference>
<evidence type="ECO:0000256" key="4">
    <source>
        <dbReference type="ARBA" id="ARBA00022691"/>
    </source>
</evidence>
<dbReference type="InterPro" id="IPR029028">
    <property type="entry name" value="Alpha/beta_knot_MTases"/>
</dbReference>
<evidence type="ECO:0000256" key="1">
    <source>
        <dbReference type="ARBA" id="ARBA00022490"/>
    </source>
</evidence>
<dbReference type="PANTHER" id="PTHR40703:SF1">
    <property type="entry name" value="TRNA (PSEUDOURIDINE(54)-N(1))-METHYLTRANSFERASE"/>
    <property type="match status" value="1"/>
</dbReference>
<organism evidence="7 8">
    <name type="scientific">Geoglobus acetivorans</name>
    <dbReference type="NCBI Taxonomy" id="565033"/>
    <lineage>
        <taxon>Archaea</taxon>
        <taxon>Methanobacteriati</taxon>
        <taxon>Methanobacteriota</taxon>
        <taxon>Archaeoglobi</taxon>
        <taxon>Archaeoglobales</taxon>
        <taxon>Archaeoglobaceae</taxon>
        <taxon>Geoglobus</taxon>
    </lineage>
</organism>
<evidence type="ECO:0000256" key="6">
    <source>
        <dbReference type="HAMAP-Rule" id="MF_00587"/>
    </source>
</evidence>
<keyword evidence="2 6" id="KW-0489">Methyltransferase</keyword>
<dbReference type="STRING" id="565033.GACE_1384"/>
<dbReference type="GO" id="GO:0008757">
    <property type="term" value="F:S-adenosylmethionine-dependent methyltransferase activity"/>
    <property type="evidence" value="ECO:0007669"/>
    <property type="project" value="UniProtKB-UniRule"/>
</dbReference>
<dbReference type="RefSeq" id="WP_048092219.1">
    <property type="nucleotide sequence ID" value="NZ_CP009552.1"/>
</dbReference>
<feature type="binding site" evidence="6">
    <location>
        <position position="128"/>
    </location>
    <ligand>
        <name>S-adenosyl-L-methionine</name>
        <dbReference type="ChEBI" id="CHEBI:59789"/>
    </ligand>
</feature>
<evidence type="ECO:0000256" key="5">
    <source>
        <dbReference type="ARBA" id="ARBA00022694"/>
    </source>
</evidence>
<dbReference type="HOGENOM" id="CLU_107018_0_0_2"/>
<comment type="function">
    <text evidence="6">Specifically catalyzes the N1-methylation of pseudouridine at position 54 (Psi54) in tRNAs.</text>
</comment>
<comment type="caution">
    <text evidence="6">Lacks conserved residue(s) required for the propagation of feature annotation.</text>
</comment>
<dbReference type="CDD" id="cd18087">
    <property type="entry name" value="TrmY-like"/>
    <property type="match status" value="1"/>
</dbReference>
<gene>
    <name evidence="6" type="primary">trmY</name>
    <name evidence="7" type="ORF">GACE_1384</name>
</gene>
<comment type="subcellular location">
    <subcellularLocation>
        <location evidence="6">Cytoplasm</location>
    </subcellularLocation>
</comment>
<accession>A0A0A7GEC1</accession>
<dbReference type="AlphaFoldDB" id="A0A0A7GEC1"/>
<comment type="similarity">
    <text evidence="6">Belongs to the methyltransferase superfamily. TrmY family.</text>
</comment>
<dbReference type="GeneID" id="24797969"/>
<keyword evidence="5 6" id="KW-0819">tRNA processing</keyword>
<dbReference type="InterPro" id="IPR029026">
    <property type="entry name" value="tRNA_m1G_MTases_N"/>
</dbReference>
<sequence>MDRVFVLIANRAVTAPFNLNDLPGSAGRMDIVCRFISQSLFVSHGIRKNVTAYIILKGPPDPVKSIRVEGSQVRYLAPDERNIAGMINKALKTDVGEGWTRVSPGIFISSKGLDDVLKELSGRNIYYLKETGKDIENVEVSRPVFVIGDHLGVSEEDEKSILEISEEVISLEETAYQADQCVTILNYILDRREHDRGM</sequence>
<keyword evidence="4 6" id="KW-0949">S-adenosyl-L-methionine</keyword>
<keyword evidence="1 6" id="KW-0963">Cytoplasm</keyword>
<dbReference type="GO" id="GO:0008175">
    <property type="term" value="F:tRNA methyltransferase activity"/>
    <property type="evidence" value="ECO:0007669"/>
    <property type="project" value="UniProtKB-UniRule"/>
</dbReference>
<name>A0A0A7GEC1_GEOAI</name>
<dbReference type="GO" id="GO:0030488">
    <property type="term" value="P:tRNA methylation"/>
    <property type="evidence" value="ECO:0007669"/>
    <property type="project" value="UniProtKB-UniRule"/>
</dbReference>
<comment type="subunit">
    <text evidence="6">Homodimer.</text>
</comment>
<dbReference type="KEGG" id="gac:GACE_1384"/>
<dbReference type="Proteomes" id="UP000030624">
    <property type="component" value="Chromosome"/>
</dbReference>
<feature type="binding site" evidence="6">
    <location>
        <position position="148"/>
    </location>
    <ligand>
        <name>S-adenosyl-L-methionine</name>
        <dbReference type="ChEBI" id="CHEBI:59789"/>
    </ligand>
</feature>
<proteinExistence type="inferred from homology"/>
<evidence type="ECO:0000313" key="7">
    <source>
        <dbReference type="EMBL" id="AIY90425.1"/>
    </source>
</evidence>
<keyword evidence="3 6" id="KW-0808">Transferase</keyword>
<dbReference type="eggNOG" id="arCOG01239">
    <property type="taxonomic scope" value="Archaea"/>
</dbReference>
<dbReference type="Pfam" id="PF04013">
    <property type="entry name" value="Methyltrn_RNA_2"/>
    <property type="match status" value="1"/>
</dbReference>
<dbReference type="Gene3D" id="3.40.1280.10">
    <property type="match status" value="1"/>
</dbReference>
<dbReference type="SUPFAM" id="SSF75217">
    <property type="entry name" value="alpha/beta knot"/>
    <property type="match status" value="1"/>
</dbReference>
<dbReference type="EMBL" id="CP009552">
    <property type="protein sequence ID" value="AIY90425.1"/>
    <property type="molecule type" value="Genomic_DNA"/>
</dbReference>
<dbReference type="InterPro" id="IPR007158">
    <property type="entry name" value="TrmY"/>
</dbReference>
<protein>
    <recommendedName>
        <fullName evidence="6">tRNA (pseudouridine(54)-N(1))-methyltransferase</fullName>
        <ecNumber evidence="6">2.1.1.257</ecNumber>
    </recommendedName>
</protein>
<dbReference type="EC" id="2.1.1.257" evidence="6"/>
<comment type="catalytic activity">
    <reaction evidence="6">
        <text>pseudouridine(54) in tRNA + S-adenosyl-L-methionine = N(1)-methylpseudouridine(54) in tRNA + S-adenosyl-L-homocysteine + H(+)</text>
        <dbReference type="Rhea" id="RHEA:55292"/>
        <dbReference type="Rhea" id="RHEA-COMP:14140"/>
        <dbReference type="Rhea" id="RHEA-COMP:14141"/>
        <dbReference type="ChEBI" id="CHEBI:15378"/>
        <dbReference type="ChEBI" id="CHEBI:57856"/>
        <dbReference type="ChEBI" id="CHEBI:59789"/>
        <dbReference type="ChEBI" id="CHEBI:65314"/>
        <dbReference type="ChEBI" id="CHEBI:74890"/>
        <dbReference type="EC" id="2.1.1.257"/>
    </reaction>
</comment>
<dbReference type="NCBIfam" id="NF002560">
    <property type="entry name" value="PRK02135.1"/>
    <property type="match status" value="1"/>
</dbReference>
<dbReference type="PANTHER" id="PTHR40703">
    <property type="entry name" value="TRNA (PSEUDOURIDINE(54)-N(1))-METHYLTRANSFERASE"/>
    <property type="match status" value="1"/>
</dbReference>